<gene>
    <name evidence="5" type="ORF">NEOLI_002389</name>
</gene>
<evidence type="ECO:0000256" key="4">
    <source>
        <dbReference type="SAM" id="Phobius"/>
    </source>
</evidence>
<proteinExistence type="predicted"/>
<dbReference type="PANTHER" id="PTHR28263:SF1">
    <property type="entry name" value="GOLGI TO ER TRAFFIC PROTEIN 2"/>
    <property type="match status" value="1"/>
</dbReference>
<keyword evidence="3 4" id="KW-0472">Membrane</keyword>
<dbReference type="STRING" id="1198029.A0A1U7LJC4"/>
<comment type="caution">
    <text evidence="5">The sequence shown here is derived from an EMBL/GenBank/DDBJ whole genome shotgun (WGS) entry which is preliminary data.</text>
</comment>
<dbReference type="Proteomes" id="UP000186594">
    <property type="component" value="Unassembled WGS sequence"/>
</dbReference>
<feature type="transmembrane region" description="Helical" evidence="4">
    <location>
        <begin position="226"/>
        <end position="244"/>
    </location>
</feature>
<keyword evidence="2 4" id="KW-1133">Transmembrane helix</keyword>
<dbReference type="GO" id="GO:0006890">
    <property type="term" value="P:retrograde vesicle-mediated transport, Golgi to endoplasmic reticulum"/>
    <property type="evidence" value="ECO:0007669"/>
    <property type="project" value="TreeGrafter"/>
</dbReference>
<evidence type="ECO:0000256" key="2">
    <source>
        <dbReference type="ARBA" id="ARBA00022989"/>
    </source>
</evidence>
<name>A0A1U7LJC4_NEOID</name>
<organism evidence="5 6">
    <name type="scientific">Neolecta irregularis (strain DAH-3)</name>
    <dbReference type="NCBI Taxonomy" id="1198029"/>
    <lineage>
        <taxon>Eukaryota</taxon>
        <taxon>Fungi</taxon>
        <taxon>Dikarya</taxon>
        <taxon>Ascomycota</taxon>
        <taxon>Taphrinomycotina</taxon>
        <taxon>Neolectales</taxon>
        <taxon>Neolectaceae</taxon>
        <taxon>Neolecta</taxon>
    </lineage>
</organism>
<accession>A0A1U7LJC4</accession>
<keyword evidence="1 4" id="KW-0812">Transmembrane</keyword>
<keyword evidence="6" id="KW-1185">Reference proteome</keyword>
<evidence type="ECO:0000256" key="1">
    <source>
        <dbReference type="ARBA" id="ARBA00022692"/>
    </source>
</evidence>
<sequence length="245" mass="27532">MKCQTWRDISTSLISTMSSEAISELSPAELRKQRRETKILSSGNFRLSKITKTAFTGLDYEKDLSSTMPQVSDPEEVDISPSSKIEAAGHFSKEASVDFFKAFGIDSEQPHPEAFVQTSPNQLELSRNKLLWDLTHIFVSVFLVVYTFVGMRFSGVDKYSRLDLSTTPLFWIFIATQLALQVLQIKVSKNMEDPSSILSLISNNLPCPLGNYLSLLGKYSSMWSSLVDDLCILILGIGLISWFYM</sequence>
<evidence type="ECO:0000313" key="5">
    <source>
        <dbReference type="EMBL" id="OLL22744.1"/>
    </source>
</evidence>
<dbReference type="OrthoDB" id="5393181at2759"/>
<feature type="transmembrane region" description="Helical" evidence="4">
    <location>
        <begin position="169"/>
        <end position="187"/>
    </location>
</feature>
<evidence type="ECO:0000313" key="6">
    <source>
        <dbReference type="Proteomes" id="UP000186594"/>
    </source>
</evidence>
<evidence type="ECO:0000256" key="3">
    <source>
        <dbReference type="ARBA" id="ARBA00023136"/>
    </source>
</evidence>
<dbReference type="AlphaFoldDB" id="A0A1U7LJC4"/>
<protein>
    <submittedName>
        <fullName evidence="5">Uncharacterized protein</fullName>
    </submittedName>
</protein>
<reference evidence="5 6" key="1">
    <citation type="submission" date="2016-04" db="EMBL/GenBank/DDBJ databases">
        <title>Evolutionary innovation and constraint leading to complex multicellularity in the Ascomycota.</title>
        <authorList>
            <person name="Cisse O."/>
            <person name="Nguyen A."/>
            <person name="Hewitt D.A."/>
            <person name="Jedd G."/>
            <person name="Stajich J.E."/>
        </authorList>
    </citation>
    <scope>NUCLEOTIDE SEQUENCE [LARGE SCALE GENOMIC DNA]</scope>
    <source>
        <strain evidence="5 6">DAH-3</strain>
    </source>
</reference>
<dbReference type="InterPro" id="IPR028143">
    <property type="entry name" value="Get2/sif1"/>
</dbReference>
<dbReference type="EMBL" id="LXFE01002858">
    <property type="protein sequence ID" value="OLL22744.1"/>
    <property type="molecule type" value="Genomic_DNA"/>
</dbReference>
<feature type="transmembrane region" description="Helical" evidence="4">
    <location>
        <begin position="130"/>
        <end position="149"/>
    </location>
</feature>
<dbReference type="PANTHER" id="PTHR28263">
    <property type="entry name" value="GOLGI TO ER TRAFFIC PROTEIN 2"/>
    <property type="match status" value="1"/>
</dbReference>